<feature type="domain" description="DNA replication complex GINS protein PSF2 N-terminal" evidence="9">
    <location>
        <begin position="13"/>
        <end position="72"/>
    </location>
</feature>
<comment type="similarity">
    <text evidence="2">Belongs to the GINS2/PSF2 family.</text>
</comment>
<feature type="non-terminal residue" evidence="10">
    <location>
        <position position="179"/>
    </location>
</feature>
<dbReference type="AlphaFoldDB" id="A0A316VTL6"/>
<evidence type="ECO:0000256" key="1">
    <source>
        <dbReference type="ARBA" id="ARBA00004123"/>
    </source>
</evidence>
<dbReference type="CDD" id="cd21694">
    <property type="entry name" value="GINS_B_Psf2"/>
    <property type="match status" value="1"/>
</dbReference>
<dbReference type="OrthoDB" id="1938138at2759"/>
<dbReference type="STRING" id="1522189.A0A316VTL6"/>
<dbReference type="GO" id="GO:0000727">
    <property type="term" value="P:double-strand break repair via break-induced replication"/>
    <property type="evidence" value="ECO:0007669"/>
    <property type="project" value="TreeGrafter"/>
</dbReference>
<dbReference type="InterPro" id="IPR056784">
    <property type="entry name" value="PSF2_N"/>
</dbReference>
<keyword evidence="6" id="KW-0159">Chromosome partition</keyword>
<keyword evidence="5" id="KW-0235">DNA replication</keyword>
<dbReference type="PIRSF" id="PIRSF028998">
    <property type="entry name" value="GINS_Psf2_subgr"/>
    <property type="match status" value="1"/>
</dbReference>
<dbReference type="InterPro" id="IPR021151">
    <property type="entry name" value="GINS_A"/>
</dbReference>
<reference evidence="10 11" key="1">
    <citation type="journal article" date="2018" name="Mol. Biol. Evol.">
        <title>Broad Genomic Sampling Reveals a Smut Pathogenic Ancestry of the Fungal Clade Ustilaginomycotina.</title>
        <authorList>
            <person name="Kijpornyongpan T."/>
            <person name="Mondo S.J."/>
            <person name="Barry K."/>
            <person name="Sandor L."/>
            <person name="Lee J."/>
            <person name="Lipzen A."/>
            <person name="Pangilinan J."/>
            <person name="LaButti K."/>
            <person name="Hainaut M."/>
            <person name="Henrissat B."/>
            <person name="Grigoriev I.V."/>
            <person name="Spatafora J.W."/>
            <person name="Aime M.C."/>
        </authorList>
    </citation>
    <scope>NUCLEOTIDE SEQUENCE [LARGE SCALE GENOMIC DNA]</scope>
    <source>
        <strain evidence="10 11">MCA 4658</strain>
    </source>
</reference>
<evidence type="ECO:0000256" key="2">
    <source>
        <dbReference type="ARBA" id="ARBA00010565"/>
    </source>
</evidence>
<evidence type="ECO:0000256" key="7">
    <source>
        <dbReference type="ARBA" id="ARBA00023242"/>
    </source>
</evidence>
<evidence type="ECO:0000313" key="10">
    <source>
        <dbReference type="EMBL" id="PWN40842.1"/>
    </source>
</evidence>
<name>A0A316VTL6_9BASI</name>
<evidence type="ECO:0000256" key="4">
    <source>
        <dbReference type="ARBA" id="ARBA00015139"/>
    </source>
</evidence>
<dbReference type="InParanoid" id="A0A316VTL6"/>
<dbReference type="Gene3D" id="1.20.58.1020">
    <property type="match status" value="1"/>
</dbReference>
<evidence type="ECO:0000313" key="11">
    <source>
        <dbReference type="Proteomes" id="UP000245783"/>
    </source>
</evidence>
<dbReference type="InterPro" id="IPR036224">
    <property type="entry name" value="GINS_bundle-like_dom_sf"/>
</dbReference>
<dbReference type="Pfam" id="PF25005">
    <property type="entry name" value="PSF2_N"/>
    <property type="match status" value="1"/>
</dbReference>
<sequence>MALPAHASTGLLPSESESLALQTQRILILPTRALDKVRLMQGTFGPFRPARTCSVPLWLALHLKRKRKARIVCPDWLSVDSLKSSLRHETTSDSFCSLPLHYPSIARALIDDASDDIPDASLVRSLLKDLREARQAKIMQGLSDVNCWHLEMSNISHSELCELRPFINRAFDDLKRLLP</sequence>
<feature type="domain" description="GINS subunit" evidence="8">
    <location>
        <begin position="76"/>
        <end position="168"/>
    </location>
</feature>
<dbReference type="Gene3D" id="3.40.5.50">
    <property type="match status" value="1"/>
</dbReference>
<evidence type="ECO:0000256" key="3">
    <source>
        <dbReference type="ARBA" id="ARBA00013969"/>
    </source>
</evidence>
<evidence type="ECO:0000256" key="6">
    <source>
        <dbReference type="ARBA" id="ARBA00022829"/>
    </source>
</evidence>
<accession>A0A316VTL6</accession>
<comment type="subcellular location">
    <subcellularLocation>
        <location evidence="1">Nucleus</location>
    </subcellularLocation>
</comment>
<organism evidence="10 11">
    <name type="scientific">Ceraceosorus guamensis</name>
    <dbReference type="NCBI Taxonomy" id="1522189"/>
    <lineage>
        <taxon>Eukaryota</taxon>
        <taxon>Fungi</taxon>
        <taxon>Dikarya</taxon>
        <taxon>Basidiomycota</taxon>
        <taxon>Ustilaginomycotina</taxon>
        <taxon>Exobasidiomycetes</taxon>
        <taxon>Ceraceosorales</taxon>
        <taxon>Ceraceosoraceae</taxon>
        <taxon>Ceraceosorus</taxon>
    </lineage>
</organism>
<dbReference type="GO" id="GO:0007059">
    <property type="term" value="P:chromosome segregation"/>
    <property type="evidence" value="ECO:0007669"/>
    <property type="project" value="UniProtKB-KW"/>
</dbReference>
<dbReference type="FunFam" id="1.20.58.1020:FF:000001">
    <property type="entry name" value="DNA replication complex GINS protein PSF2"/>
    <property type="match status" value="1"/>
</dbReference>
<dbReference type="GeneID" id="37033843"/>
<dbReference type="GO" id="GO:0000811">
    <property type="term" value="C:GINS complex"/>
    <property type="evidence" value="ECO:0007669"/>
    <property type="project" value="TreeGrafter"/>
</dbReference>
<evidence type="ECO:0000256" key="5">
    <source>
        <dbReference type="ARBA" id="ARBA00022705"/>
    </source>
</evidence>
<dbReference type="Proteomes" id="UP000245783">
    <property type="component" value="Unassembled WGS sequence"/>
</dbReference>
<evidence type="ECO:0000259" key="9">
    <source>
        <dbReference type="Pfam" id="PF25005"/>
    </source>
</evidence>
<gene>
    <name evidence="10" type="ORF">IE81DRAFT_292792</name>
</gene>
<dbReference type="Pfam" id="PF05916">
    <property type="entry name" value="Sld5"/>
    <property type="match status" value="1"/>
</dbReference>
<dbReference type="SUPFAM" id="SSF158573">
    <property type="entry name" value="GINS helical bundle-like"/>
    <property type="match status" value="1"/>
</dbReference>
<keyword evidence="7" id="KW-0539">Nucleus</keyword>
<dbReference type="CDD" id="cd11712">
    <property type="entry name" value="GINS_A_psf2"/>
    <property type="match status" value="1"/>
</dbReference>
<dbReference type="GO" id="GO:0006260">
    <property type="term" value="P:DNA replication"/>
    <property type="evidence" value="ECO:0007669"/>
    <property type="project" value="UniProtKB-KW"/>
</dbReference>
<dbReference type="PANTHER" id="PTHR12772:SF0">
    <property type="entry name" value="DNA REPLICATION COMPLEX GINS PROTEIN PSF2"/>
    <property type="match status" value="1"/>
</dbReference>
<dbReference type="PANTHER" id="PTHR12772">
    <property type="entry name" value="DNA REPLICATION COMPLEX GINS PROTEIN PSF2"/>
    <property type="match status" value="1"/>
</dbReference>
<protein>
    <recommendedName>
        <fullName evidence="4">DNA replication complex GINS protein PSF2</fullName>
    </recommendedName>
    <alternativeName>
        <fullName evidence="3">DNA replication complex GINS protein psf2</fullName>
    </alternativeName>
</protein>
<dbReference type="InterPro" id="IPR007257">
    <property type="entry name" value="GINS_Psf2"/>
</dbReference>
<dbReference type="FunFam" id="3.40.5.50:FF:000001">
    <property type="entry name" value="DNA replication complex GINS protein PSF2"/>
    <property type="match status" value="1"/>
</dbReference>
<dbReference type="FunCoup" id="A0A316VTL6">
    <property type="interactions" value="359"/>
</dbReference>
<keyword evidence="11" id="KW-1185">Reference proteome</keyword>
<dbReference type="RefSeq" id="XP_025368002.1">
    <property type="nucleotide sequence ID" value="XM_025511973.1"/>
</dbReference>
<dbReference type="EMBL" id="KZ819405">
    <property type="protein sequence ID" value="PWN40842.1"/>
    <property type="molecule type" value="Genomic_DNA"/>
</dbReference>
<evidence type="ECO:0000259" key="8">
    <source>
        <dbReference type="Pfam" id="PF05916"/>
    </source>
</evidence>
<proteinExistence type="inferred from homology"/>
<dbReference type="SUPFAM" id="SSF160059">
    <property type="entry name" value="PriA/YqbF domain"/>
    <property type="match status" value="1"/>
</dbReference>